<dbReference type="Proteomes" id="UP000235965">
    <property type="component" value="Unassembled WGS sequence"/>
</dbReference>
<dbReference type="Pfam" id="PF00151">
    <property type="entry name" value="Lipase"/>
    <property type="match status" value="1"/>
</dbReference>
<evidence type="ECO:0000313" key="8">
    <source>
        <dbReference type="Proteomes" id="UP000235965"/>
    </source>
</evidence>
<feature type="chain" id="PRO_5014428242" description="Lipase domain-containing protein" evidence="5">
    <location>
        <begin position="20"/>
        <end position="362"/>
    </location>
</feature>
<dbReference type="Gene3D" id="3.40.50.1820">
    <property type="entry name" value="alpha/beta hydrolase"/>
    <property type="match status" value="1"/>
</dbReference>
<feature type="signal peptide" evidence="5">
    <location>
        <begin position="1"/>
        <end position="19"/>
    </location>
</feature>
<proteinExistence type="inferred from homology"/>
<sequence>MCYTLLCFTLLLLVSSSFCAKQKCCPDKECYELGDPWQTLTRLVPEPECEGNLTRFFLIESSNKDNPVVFTARNASKIPGYLNVRKPTIIFFHGWMSSAAAPSIMNITTLYSSRVNANGIFVDYGEIAKNVNYPQVVSNLRVVATYVTKMVQNIIQAGVSPSQIHLIGHSLGAHLAAYVAKAIPGIGRLTGLDPARFLFTDQNCEVRLCKGDAQFTETIHTNGNPVWGFGTSIEDGDVDLWVNGGWDQPNCGVVVNPLAILQIGRSKISEVVTDLFFCSLRRAVLYYTEALASSCVFWGVKPDPLNMLISRLTLGHATKFIVHPRNCTLQNCVPVGLDTIHATGRGSFIVPTNYQQPFCVSQ</sequence>
<reference evidence="7 8" key="1">
    <citation type="submission" date="2017-12" db="EMBL/GenBank/DDBJ databases">
        <title>Hemimetabolous genomes reveal molecular basis of termite eusociality.</title>
        <authorList>
            <person name="Harrison M.C."/>
            <person name="Jongepier E."/>
            <person name="Robertson H.M."/>
            <person name="Arning N."/>
            <person name="Bitard-Feildel T."/>
            <person name="Chao H."/>
            <person name="Childers C.P."/>
            <person name="Dinh H."/>
            <person name="Doddapaneni H."/>
            <person name="Dugan S."/>
            <person name="Gowin J."/>
            <person name="Greiner C."/>
            <person name="Han Y."/>
            <person name="Hu H."/>
            <person name="Hughes D.S.T."/>
            <person name="Huylmans A.-K."/>
            <person name="Kemena C."/>
            <person name="Kremer L.P.M."/>
            <person name="Lee S.L."/>
            <person name="Lopez-Ezquerra A."/>
            <person name="Mallet L."/>
            <person name="Monroy-Kuhn J.M."/>
            <person name="Moser A."/>
            <person name="Murali S.C."/>
            <person name="Muzny D.M."/>
            <person name="Otani S."/>
            <person name="Piulachs M.-D."/>
            <person name="Poelchau M."/>
            <person name="Qu J."/>
            <person name="Schaub F."/>
            <person name="Wada-Katsumata A."/>
            <person name="Worley K.C."/>
            <person name="Xie Q."/>
            <person name="Ylla G."/>
            <person name="Poulsen M."/>
            <person name="Gibbs R.A."/>
            <person name="Schal C."/>
            <person name="Richards S."/>
            <person name="Belles X."/>
            <person name="Korb J."/>
            <person name="Bornberg-Bauer E."/>
        </authorList>
    </citation>
    <scope>NUCLEOTIDE SEQUENCE [LARGE SCALE GENOMIC DNA]</scope>
    <source>
        <tissue evidence="7">Whole body</tissue>
    </source>
</reference>
<comment type="similarity">
    <text evidence="2 4">Belongs to the AB hydrolase superfamily. Lipase family.</text>
</comment>
<feature type="domain" description="Lipase" evidence="6">
    <location>
        <begin position="48"/>
        <end position="301"/>
    </location>
</feature>
<evidence type="ECO:0000313" key="7">
    <source>
        <dbReference type="EMBL" id="PNF40158.1"/>
    </source>
</evidence>
<evidence type="ECO:0000256" key="5">
    <source>
        <dbReference type="SAM" id="SignalP"/>
    </source>
</evidence>
<dbReference type="GO" id="GO:0016042">
    <property type="term" value="P:lipid catabolic process"/>
    <property type="evidence" value="ECO:0007669"/>
    <property type="project" value="TreeGrafter"/>
</dbReference>
<name>A0A2J7RH53_9NEOP</name>
<dbReference type="SUPFAM" id="SSF53474">
    <property type="entry name" value="alpha/beta-Hydrolases"/>
    <property type="match status" value="1"/>
</dbReference>
<dbReference type="GO" id="GO:0005615">
    <property type="term" value="C:extracellular space"/>
    <property type="evidence" value="ECO:0007669"/>
    <property type="project" value="TreeGrafter"/>
</dbReference>
<dbReference type="EMBL" id="NEVH01003747">
    <property type="protein sequence ID" value="PNF40158.1"/>
    <property type="molecule type" value="Genomic_DNA"/>
</dbReference>
<evidence type="ECO:0000259" key="6">
    <source>
        <dbReference type="Pfam" id="PF00151"/>
    </source>
</evidence>
<dbReference type="PANTHER" id="PTHR11610">
    <property type="entry name" value="LIPASE"/>
    <property type="match status" value="1"/>
</dbReference>
<evidence type="ECO:0000256" key="4">
    <source>
        <dbReference type="RuleBase" id="RU004262"/>
    </source>
</evidence>
<keyword evidence="8" id="KW-1185">Reference proteome</keyword>
<dbReference type="OrthoDB" id="199913at2759"/>
<dbReference type="InterPro" id="IPR000734">
    <property type="entry name" value="TAG_lipase"/>
</dbReference>
<keyword evidence="3" id="KW-0964">Secreted</keyword>
<gene>
    <name evidence="7" type="ORF">B7P43_G09765</name>
</gene>
<dbReference type="AlphaFoldDB" id="A0A2J7RH53"/>
<comment type="subcellular location">
    <subcellularLocation>
        <location evidence="1">Secreted</location>
    </subcellularLocation>
</comment>
<comment type="caution">
    <text evidence="7">The sequence shown here is derived from an EMBL/GenBank/DDBJ whole genome shotgun (WGS) entry which is preliminary data.</text>
</comment>
<keyword evidence="5" id="KW-0732">Signal</keyword>
<dbReference type="InterPro" id="IPR029058">
    <property type="entry name" value="AB_hydrolase_fold"/>
</dbReference>
<dbReference type="GO" id="GO:0016298">
    <property type="term" value="F:lipase activity"/>
    <property type="evidence" value="ECO:0007669"/>
    <property type="project" value="InterPro"/>
</dbReference>
<organism evidence="7 8">
    <name type="scientific">Cryptotermes secundus</name>
    <dbReference type="NCBI Taxonomy" id="105785"/>
    <lineage>
        <taxon>Eukaryota</taxon>
        <taxon>Metazoa</taxon>
        <taxon>Ecdysozoa</taxon>
        <taxon>Arthropoda</taxon>
        <taxon>Hexapoda</taxon>
        <taxon>Insecta</taxon>
        <taxon>Pterygota</taxon>
        <taxon>Neoptera</taxon>
        <taxon>Polyneoptera</taxon>
        <taxon>Dictyoptera</taxon>
        <taxon>Blattodea</taxon>
        <taxon>Blattoidea</taxon>
        <taxon>Termitoidae</taxon>
        <taxon>Kalotermitidae</taxon>
        <taxon>Cryptotermitinae</taxon>
        <taxon>Cryptotermes</taxon>
    </lineage>
</organism>
<evidence type="ECO:0000256" key="2">
    <source>
        <dbReference type="ARBA" id="ARBA00010701"/>
    </source>
</evidence>
<dbReference type="STRING" id="105785.A0A2J7RH53"/>
<dbReference type="InParanoid" id="A0A2J7RH53"/>
<dbReference type="PRINTS" id="PR00821">
    <property type="entry name" value="TAGLIPASE"/>
</dbReference>
<evidence type="ECO:0000256" key="3">
    <source>
        <dbReference type="ARBA" id="ARBA00022525"/>
    </source>
</evidence>
<protein>
    <recommendedName>
        <fullName evidence="6">Lipase domain-containing protein</fullName>
    </recommendedName>
</protein>
<evidence type="ECO:0000256" key="1">
    <source>
        <dbReference type="ARBA" id="ARBA00004613"/>
    </source>
</evidence>
<dbReference type="InterPro" id="IPR013818">
    <property type="entry name" value="Lipase"/>
</dbReference>
<accession>A0A2J7RH53</accession>